<dbReference type="RefSeq" id="WP_092025461.1">
    <property type="nucleotide sequence ID" value="NZ_DAMBAO010000004.1"/>
</dbReference>
<gene>
    <name evidence="1" type="ORF">PSM36_1456</name>
</gene>
<dbReference type="Proteomes" id="UP000187464">
    <property type="component" value="Chromosome I"/>
</dbReference>
<evidence type="ECO:0000313" key="1">
    <source>
        <dbReference type="EMBL" id="SCD20278.1"/>
    </source>
</evidence>
<sequence>MVKRIIIYLFCLSITLQSMLGQFLLLDHTTGSFGLLSSGISLFSDRTETAQGHVMKVSERDLHDTHENQAQKDDNTGNLKFVRDSVMEHLFSPSNCPNETTHIFTTFSFLYIKNNIDLIVIEERISNFVHFYASFFRNIQIGLPIAKIIYPFHNFY</sequence>
<name>A0A1R3T4S4_9BACT</name>
<proteinExistence type="predicted"/>
<dbReference type="STRING" id="1642647.PSM36_1456"/>
<protein>
    <submittedName>
        <fullName evidence="1">Putative membrane protein</fullName>
    </submittedName>
</protein>
<keyword evidence="2" id="KW-1185">Reference proteome</keyword>
<reference evidence="1 2" key="1">
    <citation type="submission" date="2016-08" db="EMBL/GenBank/DDBJ databases">
        <authorList>
            <person name="Seilhamer J.J."/>
        </authorList>
    </citation>
    <scope>NUCLEOTIDE SEQUENCE [LARGE SCALE GENOMIC DNA]</scope>
    <source>
        <strain evidence="1">M3/6</strain>
    </source>
</reference>
<organism evidence="1 2">
    <name type="scientific">Proteiniphilum saccharofermentans</name>
    <dbReference type="NCBI Taxonomy" id="1642647"/>
    <lineage>
        <taxon>Bacteria</taxon>
        <taxon>Pseudomonadati</taxon>
        <taxon>Bacteroidota</taxon>
        <taxon>Bacteroidia</taxon>
        <taxon>Bacteroidales</taxon>
        <taxon>Dysgonomonadaceae</taxon>
        <taxon>Proteiniphilum</taxon>
    </lineage>
</organism>
<dbReference type="EMBL" id="LT605205">
    <property type="protein sequence ID" value="SCD20278.1"/>
    <property type="molecule type" value="Genomic_DNA"/>
</dbReference>
<dbReference type="KEGG" id="psac:PSM36_1456"/>
<evidence type="ECO:0000313" key="2">
    <source>
        <dbReference type="Proteomes" id="UP000187464"/>
    </source>
</evidence>
<dbReference type="AlphaFoldDB" id="A0A1R3T4S4"/>
<accession>A0A1R3T4S4</accession>